<comment type="caution">
    <text evidence="1">The sequence shown here is derived from an EMBL/GenBank/DDBJ whole genome shotgun (WGS) entry which is preliminary data.</text>
</comment>
<evidence type="ECO:0000313" key="1">
    <source>
        <dbReference type="EMBL" id="CAG8673688.1"/>
    </source>
</evidence>
<keyword evidence="2" id="KW-1185">Reference proteome</keyword>
<sequence>MPDYGYHLEILVNTYNDLHDAKKNTNNKTQRKHIPLRYSKDFKCITSQETIQHDIYISNEMTTAPKMMKSYSTTVKTTPKT</sequence>
<accession>A0ABN7UUG8</accession>
<evidence type="ECO:0000313" key="2">
    <source>
        <dbReference type="Proteomes" id="UP000789901"/>
    </source>
</evidence>
<gene>
    <name evidence="1" type="ORF">GMARGA_LOCUS10570</name>
</gene>
<protein>
    <submittedName>
        <fullName evidence="1">20734_t:CDS:1</fullName>
    </submittedName>
</protein>
<name>A0ABN7UUG8_GIGMA</name>
<dbReference type="Proteomes" id="UP000789901">
    <property type="component" value="Unassembled WGS sequence"/>
</dbReference>
<dbReference type="EMBL" id="CAJVQB010005946">
    <property type="protein sequence ID" value="CAG8673688.1"/>
    <property type="molecule type" value="Genomic_DNA"/>
</dbReference>
<organism evidence="1 2">
    <name type="scientific">Gigaspora margarita</name>
    <dbReference type="NCBI Taxonomy" id="4874"/>
    <lineage>
        <taxon>Eukaryota</taxon>
        <taxon>Fungi</taxon>
        <taxon>Fungi incertae sedis</taxon>
        <taxon>Mucoromycota</taxon>
        <taxon>Glomeromycotina</taxon>
        <taxon>Glomeromycetes</taxon>
        <taxon>Diversisporales</taxon>
        <taxon>Gigasporaceae</taxon>
        <taxon>Gigaspora</taxon>
    </lineage>
</organism>
<reference evidence="1 2" key="1">
    <citation type="submission" date="2021-06" db="EMBL/GenBank/DDBJ databases">
        <authorList>
            <person name="Kallberg Y."/>
            <person name="Tangrot J."/>
            <person name="Rosling A."/>
        </authorList>
    </citation>
    <scope>NUCLEOTIDE SEQUENCE [LARGE SCALE GENOMIC DNA]</scope>
    <source>
        <strain evidence="1 2">120-4 pot B 10/14</strain>
    </source>
</reference>
<proteinExistence type="predicted"/>